<gene>
    <name evidence="9" type="ORF">TTAC_LOCUS9476</name>
</gene>
<dbReference type="Pfam" id="PF12265">
    <property type="entry name" value="CAF1C_H4-bd"/>
    <property type="match status" value="1"/>
</dbReference>
<dbReference type="EMBL" id="UYWX01020835">
    <property type="protein sequence ID" value="VDM34279.1"/>
    <property type="molecule type" value="Genomic_DNA"/>
</dbReference>
<feature type="compositionally biased region" description="Acidic residues" evidence="7">
    <location>
        <begin position="120"/>
        <end position="140"/>
    </location>
</feature>
<proteinExistence type="predicted"/>
<evidence type="ECO:0000313" key="10">
    <source>
        <dbReference type="Proteomes" id="UP000274429"/>
    </source>
</evidence>
<dbReference type="Gene3D" id="2.130.10.10">
    <property type="entry name" value="YVTN repeat-like/Quinoprotein amine dehydrogenase"/>
    <property type="match status" value="1"/>
</dbReference>
<evidence type="ECO:0000256" key="6">
    <source>
        <dbReference type="PROSITE-ProRule" id="PRU00221"/>
    </source>
</evidence>
<name>A0A0R3X7G6_HYDTA</name>
<dbReference type="STRING" id="6205.A0A0R3X7G6"/>
<feature type="compositionally biased region" description="Acidic residues" evidence="7">
    <location>
        <begin position="13"/>
        <end position="22"/>
    </location>
</feature>
<dbReference type="InterPro" id="IPR020472">
    <property type="entry name" value="WD40_PAC1"/>
</dbReference>
<dbReference type="OrthoDB" id="2161379at2759"/>
<dbReference type="PANTHER" id="PTHR45903:SF1">
    <property type="entry name" value="GLUTAMATE-RICH WD REPEAT-CONTAINING PROTEIN 1"/>
    <property type="match status" value="1"/>
</dbReference>
<sequence>MDCEGNDVHDESEMSQDEDDKQDSEIYLPGHSRPLRDDEELVMDKSAYRMYYHLQVEAPSLSFEPLLDCMGDSRVVEINGTDPLTIYIAAGTQTQEAKDNSIVVMRLSNMRPMTTKETTDESDSDSSSDDEISNDLDSLPEVESAKIRHPHGTINRLRAHKFQESYFAATWSESAEVNVWDLRRPLLAVNDSAVMAEYSRNHESPAPLFTFKGHKVEGYGLSWSSCSTPFCNLATGDNDGAIFIWQAGPSGWTVSSKPYKGHKGSVEDIQWSPSEPTVFITTSTDRSFCVWDTRSGVRTSAMITVANAHSTDVNVASWNARQPGTLLTGADDGCIRVWDLRMVHRYYGPGGGGGGGESALTAYTHSFSFHSSAITSIEWHPTEAGIFVASSEDDTTSLWDLGLEQDAAEIEEKCDSSLPVQLVFLHSGQREVRESRWHPQVPGLIISTALDGFNVFRTISV</sequence>
<dbReference type="PROSITE" id="PS00678">
    <property type="entry name" value="WD_REPEATS_1"/>
    <property type="match status" value="1"/>
</dbReference>
<accession>A0A0R3X7G6</accession>
<evidence type="ECO:0000256" key="7">
    <source>
        <dbReference type="SAM" id="MobiDB-lite"/>
    </source>
</evidence>
<feature type="repeat" description="WD" evidence="6">
    <location>
        <begin position="367"/>
        <end position="401"/>
    </location>
</feature>
<evidence type="ECO:0000256" key="1">
    <source>
        <dbReference type="ARBA" id="ARBA00004123"/>
    </source>
</evidence>
<protein>
    <recommendedName>
        <fullName evidence="5">Glutamate-rich WD repeat-containing protein 1</fullName>
    </recommendedName>
</protein>
<feature type="region of interest" description="Disordered" evidence="7">
    <location>
        <begin position="107"/>
        <end position="144"/>
    </location>
</feature>
<dbReference type="Pfam" id="PF00400">
    <property type="entry name" value="WD40"/>
    <property type="match status" value="4"/>
</dbReference>
<dbReference type="InterPro" id="IPR051972">
    <property type="entry name" value="Glutamate-rich_WD_repeat"/>
</dbReference>
<dbReference type="InterPro" id="IPR015943">
    <property type="entry name" value="WD40/YVTN_repeat-like_dom_sf"/>
</dbReference>
<comment type="subcellular location">
    <subcellularLocation>
        <location evidence="1">Nucleus</location>
    </subcellularLocation>
</comment>
<feature type="domain" description="Histone-binding protein RBBP4-like N-terminal" evidence="8">
    <location>
        <begin position="38"/>
        <end position="110"/>
    </location>
</feature>
<dbReference type="WBParaSite" id="TTAC_0000949101-mRNA-1">
    <property type="protein sequence ID" value="TTAC_0000949101-mRNA-1"/>
    <property type="gene ID" value="TTAC_0000949101"/>
</dbReference>
<feature type="region of interest" description="Disordered" evidence="7">
    <location>
        <begin position="1"/>
        <end position="35"/>
    </location>
</feature>
<reference evidence="11" key="1">
    <citation type="submission" date="2017-02" db="UniProtKB">
        <authorList>
            <consortium name="WormBaseParasite"/>
        </authorList>
    </citation>
    <scope>IDENTIFICATION</scope>
</reference>
<keyword evidence="3" id="KW-0677">Repeat</keyword>
<evidence type="ECO:0000256" key="5">
    <source>
        <dbReference type="ARBA" id="ARBA00040876"/>
    </source>
</evidence>
<dbReference type="Proteomes" id="UP000274429">
    <property type="component" value="Unassembled WGS sequence"/>
</dbReference>
<organism evidence="11">
    <name type="scientific">Hydatigena taeniaeformis</name>
    <name type="common">Feline tapeworm</name>
    <name type="synonym">Taenia taeniaeformis</name>
    <dbReference type="NCBI Taxonomy" id="6205"/>
    <lineage>
        <taxon>Eukaryota</taxon>
        <taxon>Metazoa</taxon>
        <taxon>Spiralia</taxon>
        <taxon>Lophotrochozoa</taxon>
        <taxon>Platyhelminthes</taxon>
        <taxon>Cestoda</taxon>
        <taxon>Eucestoda</taxon>
        <taxon>Cyclophyllidea</taxon>
        <taxon>Taeniidae</taxon>
        <taxon>Hydatigera</taxon>
    </lineage>
</organism>
<feature type="repeat" description="WD" evidence="6">
    <location>
        <begin position="259"/>
        <end position="301"/>
    </location>
</feature>
<dbReference type="InterPro" id="IPR036322">
    <property type="entry name" value="WD40_repeat_dom_sf"/>
</dbReference>
<dbReference type="PRINTS" id="PR00320">
    <property type="entry name" value="GPROTEINBRPT"/>
</dbReference>
<evidence type="ECO:0000259" key="8">
    <source>
        <dbReference type="Pfam" id="PF12265"/>
    </source>
</evidence>
<dbReference type="InterPro" id="IPR022052">
    <property type="entry name" value="Histone-bd_RBBP4-like_N"/>
</dbReference>
<dbReference type="GO" id="GO:0042254">
    <property type="term" value="P:ribosome biogenesis"/>
    <property type="evidence" value="ECO:0007669"/>
    <property type="project" value="TreeGrafter"/>
</dbReference>
<feature type="compositionally biased region" description="Basic and acidic residues" evidence="7">
    <location>
        <begin position="1"/>
        <end position="12"/>
    </location>
</feature>
<reference evidence="9 10" key="2">
    <citation type="submission" date="2018-11" db="EMBL/GenBank/DDBJ databases">
        <authorList>
            <consortium name="Pathogen Informatics"/>
        </authorList>
    </citation>
    <scope>NUCLEOTIDE SEQUENCE [LARGE SCALE GENOMIC DNA]</scope>
</reference>
<evidence type="ECO:0000256" key="3">
    <source>
        <dbReference type="ARBA" id="ARBA00022737"/>
    </source>
</evidence>
<keyword evidence="4" id="KW-0539">Nucleus</keyword>
<evidence type="ECO:0000313" key="9">
    <source>
        <dbReference type="EMBL" id="VDM34279.1"/>
    </source>
</evidence>
<dbReference type="PANTHER" id="PTHR45903">
    <property type="entry name" value="GLUTAMATE-RICH WD REPEAT-CONTAINING PROTEIN 1"/>
    <property type="match status" value="1"/>
</dbReference>
<dbReference type="InterPro" id="IPR019775">
    <property type="entry name" value="WD40_repeat_CS"/>
</dbReference>
<dbReference type="SUPFAM" id="SSF50978">
    <property type="entry name" value="WD40 repeat-like"/>
    <property type="match status" value="1"/>
</dbReference>
<evidence type="ECO:0000313" key="11">
    <source>
        <dbReference type="WBParaSite" id="TTAC_0000949101-mRNA-1"/>
    </source>
</evidence>
<keyword evidence="2 6" id="KW-0853">WD repeat</keyword>
<dbReference type="PROSITE" id="PS50082">
    <property type="entry name" value="WD_REPEATS_2"/>
    <property type="match status" value="3"/>
</dbReference>
<dbReference type="InterPro" id="IPR001680">
    <property type="entry name" value="WD40_rpt"/>
</dbReference>
<feature type="repeat" description="WD" evidence="6">
    <location>
        <begin position="306"/>
        <end position="341"/>
    </location>
</feature>
<dbReference type="SMART" id="SM00320">
    <property type="entry name" value="WD40"/>
    <property type="match status" value="6"/>
</dbReference>
<evidence type="ECO:0000256" key="2">
    <source>
        <dbReference type="ARBA" id="ARBA00022574"/>
    </source>
</evidence>
<dbReference type="AlphaFoldDB" id="A0A0R3X7G6"/>
<dbReference type="PROSITE" id="PS50294">
    <property type="entry name" value="WD_REPEATS_REGION"/>
    <property type="match status" value="3"/>
</dbReference>
<keyword evidence="10" id="KW-1185">Reference proteome</keyword>
<dbReference type="GO" id="GO:0005730">
    <property type="term" value="C:nucleolus"/>
    <property type="evidence" value="ECO:0007669"/>
    <property type="project" value="TreeGrafter"/>
</dbReference>
<evidence type="ECO:0000256" key="4">
    <source>
        <dbReference type="ARBA" id="ARBA00023242"/>
    </source>
</evidence>